<dbReference type="PROSITE" id="PS50303">
    <property type="entry name" value="PUM_HD"/>
    <property type="match status" value="1"/>
</dbReference>
<sequence length="670" mass="76049">MEERGRYMEFDEFDEFERLLGEIPNVTSAKPHSEESGPKMMSLNGSLSPICVNSCEGPIIEKLQNYGSLDEEKISVDKIKQSSIKRFQLEETNLPDDQSLTSAFAGLNFTGGVAVGAGNLLEKSKSLPNHTILFDRQCLNSLKKPNYLDSQRTIASSFKSAKGVPCGFDEFSGTKVGQESLNLFKLNAEETKKRKGDYFQQLENFSTTVPFAPAVQGYQFLSNVPVRGVQFPAMPDQQQFFLDAQSLLPYFHQEQINQPQISWRNVEEEQYYRMHQHYQYVQQLRSQGFEAQHAIQPHGNLTARLMSECPRQPYFEVPISHQIEKSKQEPFWNNYTNYRGSNQSNSSIPFTNFKAMQILDKVTKQKFPEETYSARSHGVNTFKDVKFDSVGGNESLAHINQNGNFLSNHHLPRAGCFQMESLRSWGLSHETKDLKSTDMKTRAVQKVIETLKTPEQFSMVVSTLKPGIVTLIKNTNGNHVAQCCLQCLMPEYSKFLFEAATTNCVELATDRHGCCVLQKCLSHCDGEQRRHLICEITSNSLILSQDPFGNYVVQLVFELRLPWATEDILDRLEGHYAELSIQKFSSHVVEKCLKYAGDEHRTRLILELIENPRLDQIMQDPYGNYVVQAALNQSKGDFHTALLAAIKRHDPVLQTSPYGKKVLSSSGLKK</sequence>
<dbReference type="PANTHER" id="PTHR12537">
    <property type="entry name" value="RNA BINDING PROTEIN PUMILIO-RELATED"/>
    <property type="match status" value="1"/>
</dbReference>
<organism evidence="6 7">
    <name type="scientific">Carpinus fangiana</name>
    <dbReference type="NCBI Taxonomy" id="176857"/>
    <lineage>
        <taxon>Eukaryota</taxon>
        <taxon>Viridiplantae</taxon>
        <taxon>Streptophyta</taxon>
        <taxon>Embryophyta</taxon>
        <taxon>Tracheophyta</taxon>
        <taxon>Spermatophyta</taxon>
        <taxon>Magnoliopsida</taxon>
        <taxon>eudicotyledons</taxon>
        <taxon>Gunneridae</taxon>
        <taxon>Pentapetalae</taxon>
        <taxon>rosids</taxon>
        <taxon>fabids</taxon>
        <taxon>Fagales</taxon>
        <taxon>Betulaceae</taxon>
        <taxon>Carpinus</taxon>
    </lineage>
</organism>
<proteinExistence type="predicted"/>
<protein>
    <recommendedName>
        <fullName evidence="5">PUM-HD domain-containing protein</fullName>
    </recommendedName>
</protein>
<evidence type="ECO:0000313" key="7">
    <source>
        <dbReference type="Proteomes" id="UP000327013"/>
    </source>
</evidence>
<evidence type="ECO:0000259" key="5">
    <source>
        <dbReference type="PROSITE" id="PS50303"/>
    </source>
</evidence>
<dbReference type="GO" id="GO:0006417">
    <property type="term" value="P:regulation of translation"/>
    <property type="evidence" value="ECO:0007669"/>
    <property type="project" value="UniProtKB-KW"/>
</dbReference>
<feature type="repeat" description="Pumilio" evidence="4">
    <location>
        <begin position="571"/>
        <end position="607"/>
    </location>
</feature>
<dbReference type="SUPFAM" id="SSF48371">
    <property type="entry name" value="ARM repeat"/>
    <property type="match status" value="1"/>
</dbReference>
<feature type="repeat" description="Pumilio" evidence="4">
    <location>
        <begin position="535"/>
        <end position="570"/>
    </location>
</feature>
<dbReference type="Pfam" id="PF00806">
    <property type="entry name" value="PUF"/>
    <property type="match status" value="5"/>
</dbReference>
<keyword evidence="7" id="KW-1185">Reference proteome</keyword>
<dbReference type="Proteomes" id="UP000327013">
    <property type="component" value="Chromosome 4"/>
</dbReference>
<dbReference type="AlphaFoldDB" id="A0A660KNC5"/>
<keyword evidence="2" id="KW-0810">Translation regulation</keyword>
<evidence type="ECO:0000256" key="2">
    <source>
        <dbReference type="ARBA" id="ARBA00022845"/>
    </source>
</evidence>
<keyword evidence="3" id="KW-0694">RNA-binding</keyword>
<dbReference type="InterPro" id="IPR016024">
    <property type="entry name" value="ARM-type_fold"/>
</dbReference>
<dbReference type="PROSITE" id="PS50302">
    <property type="entry name" value="PUM"/>
    <property type="match status" value="4"/>
</dbReference>
<name>A0A660KNC5_9ROSI</name>
<evidence type="ECO:0000256" key="1">
    <source>
        <dbReference type="ARBA" id="ARBA00022737"/>
    </source>
</evidence>
<dbReference type="OrthoDB" id="668540at2759"/>
<dbReference type="PANTHER" id="PTHR12537:SF147">
    <property type="entry name" value="PUMILIO HOMOLOG 12"/>
    <property type="match status" value="1"/>
</dbReference>
<feature type="repeat" description="Pumilio" evidence="4">
    <location>
        <begin position="608"/>
        <end position="644"/>
    </location>
</feature>
<evidence type="ECO:0000256" key="3">
    <source>
        <dbReference type="ARBA" id="ARBA00022884"/>
    </source>
</evidence>
<dbReference type="InterPro" id="IPR033133">
    <property type="entry name" value="PUM-HD"/>
</dbReference>
<feature type="domain" description="PUM-HD" evidence="5">
    <location>
        <begin position="327"/>
        <end position="670"/>
    </location>
</feature>
<dbReference type="GO" id="GO:0003729">
    <property type="term" value="F:mRNA binding"/>
    <property type="evidence" value="ECO:0007669"/>
    <property type="project" value="TreeGrafter"/>
</dbReference>
<gene>
    <name evidence="6" type="ORF">FH972_009550</name>
</gene>
<dbReference type="SMART" id="SM00025">
    <property type="entry name" value="Pumilio"/>
    <property type="match status" value="5"/>
</dbReference>
<keyword evidence="1" id="KW-0677">Repeat</keyword>
<feature type="repeat" description="Pumilio" evidence="4">
    <location>
        <begin position="498"/>
        <end position="534"/>
    </location>
</feature>
<dbReference type="EMBL" id="CM017324">
    <property type="protein sequence ID" value="KAE8036918.1"/>
    <property type="molecule type" value="Genomic_DNA"/>
</dbReference>
<dbReference type="InterPro" id="IPR011989">
    <property type="entry name" value="ARM-like"/>
</dbReference>
<reference evidence="6 7" key="1">
    <citation type="submission" date="2019-06" db="EMBL/GenBank/DDBJ databases">
        <title>A chromosomal-level reference genome of Carpinus fangiana (Coryloideae, Betulaceae).</title>
        <authorList>
            <person name="Yang X."/>
            <person name="Wang Z."/>
            <person name="Zhang L."/>
            <person name="Hao G."/>
            <person name="Liu J."/>
            <person name="Yang Y."/>
        </authorList>
    </citation>
    <scope>NUCLEOTIDE SEQUENCE [LARGE SCALE GENOMIC DNA]</scope>
    <source>
        <strain evidence="6">Cfa_2016G</strain>
        <tissue evidence="6">Leaf</tissue>
    </source>
</reference>
<dbReference type="Gene3D" id="1.25.10.10">
    <property type="entry name" value="Leucine-rich Repeat Variant"/>
    <property type="match status" value="1"/>
</dbReference>
<evidence type="ECO:0000256" key="4">
    <source>
        <dbReference type="PROSITE-ProRule" id="PRU00317"/>
    </source>
</evidence>
<dbReference type="InterPro" id="IPR001313">
    <property type="entry name" value="Pumilio_RNA-bd_rpt"/>
</dbReference>
<dbReference type="GO" id="GO:0005737">
    <property type="term" value="C:cytoplasm"/>
    <property type="evidence" value="ECO:0007669"/>
    <property type="project" value="TreeGrafter"/>
</dbReference>
<evidence type="ECO:0000313" key="6">
    <source>
        <dbReference type="EMBL" id="KAE8036918.1"/>
    </source>
</evidence>
<accession>A0A660KNC5</accession>